<feature type="compositionally biased region" description="Basic and acidic residues" evidence="1">
    <location>
        <begin position="15"/>
        <end position="32"/>
    </location>
</feature>
<evidence type="ECO:0000313" key="3">
    <source>
        <dbReference type="Proteomes" id="UP000815325"/>
    </source>
</evidence>
<name>A0ABQ7FVB8_DUNSA</name>
<gene>
    <name evidence="2" type="ORF">DUNSADRAFT_3499</name>
</gene>
<proteinExistence type="predicted"/>
<accession>A0ABQ7FVB8</accession>
<organism evidence="2 3">
    <name type="scientific">Dunaliella salina</name>
    <name type="common">Green alga</name>
    <name type="synonym">Protococcus salinus</name>
    <dbReference type="NCBI Taxonomy" id="3046"/>
    <lineage>
        <taxon>Eukaryota</taxon>
        <taxon>Viridiplantae</taxon>
        <taxon>Chlorophyta</taxon>
        <taxon>core chlorophytes</taxon>
        <taxon>Chlorophyceae</taxon>
        <taxon>CS clade</taxon>
        <taxon>Chlamydomonadales</taxon>
        <taxon>Dunaliellaceae</taxon>
        <taxon>Dunaliella</taxon>
    </lineage>
</organism>
<comment type="caution">
    <text evidence="2">The sequence shown here is derived from an EMBL/GenBank/DDBJ whole genome shotgun (WGS) entry which is preliminary data.</text>
</comment>
<protein>
    <submittedName>
        <fullName evidence="2">Uncharacterized protein</fullName>
    </submittedName>
</protein>
<feature type="region of interest" description="Disordered" evidence="1">
    <location>
        <begin position="57"/>
        <end position="96"/>
    </location>
</feature>
<evidence type="ECO:0000256" key="1">
    <source>
        <dbReference type="SAM" id="MobiDB-lite"/>
    </source>
</evidence>
<reference evidence="2" key="1">
    <citation type="submission" date="2017-08" db="EMBL/GenBank/DDBJ databases">
        <authorList>
            <person name="Polle J.E."/>
            <person name="Barry K."/>
            <person name="Cushman J."/>
            <person name="Schmutz J."/>
            <person name="Tran D."/>
            <person name="Hathwaick L.T."/>
            <person name="Yim W.C."/>
            <person name="Jenkins J."/>
            <person name="Mckie-Krisberg Z.M."/>
            <person name="Prochnik S."/>
            <person name="Lindquist E."/>
            <person name="Dockter R.B."/>
            <person name="Adam C."/>
            <person name="Molina H."/>
            <person name="Bunkerborg J."/>
            <person name="Jin E."/>
            <person name="Buchheim M."/>
            <person name="Magnuson J."/>
        </authorList>
    </citation>
    <scope>NUCLEOTIDE SEQUENCE</scope>
    <source>
        <strain evidence="2">CCAP 19/18</strain>
    </source>
</reference>
<dbReference type="Proteomes" id="UP000815325">
    <property type="component" value="Unassembled WGS sequence"/>
</dbReference>
<evidence type="ECO:0000313" key="2">
    <source>
        <dbReference type="EMBL" id="KAF5826336.1"/>
    </source>
</evidence>
<feature type="compositionally biased region" description="Basic residues" evidence="1">
    <location>
        <begin position="87"/>
        <end position="96"/>
    </location>
</feature>
<sequence length="96" mass="10524">MCAANLVNFGGVKEPTPDEEAKMSKEDRENLEKANDEVQATMICLGPNNIYTLEKMRSTSCSDDEDSDGDLEDSNVGTSPPKAPKRDTKKAKKQSK</sequence>
<feature type="region of interest" description="Disordered" evidence="1">
    <location>
        <begin position="1"/>
        <end position="32"/>
    </location>
</feature>
<dbReference type="EMBL" id="MU071023">
    <property type="protein sequence ID" value="KAF5826336.1"/>
    <property type="molecule type" value="Genomic_DNA"/>
</dbReference>
<keyword evidence="3" id="KW-1185">Reference proteome</keyword>
<feature type="compositionally biased region" description="Acidic residues" evidence="1">
    <location>
        <begin position="62"/>
        <end position="73"/>
    </location>
</feature>